<feature type="non-terminal residue" evidence="1">
    <location>
        <position position="60"/>
    </location>
</feature>
<accession>A0ABN7XNS5</accession>
<dbReference type="Proteomes" id="UP000789901">
    <property type="component" value="Unassembled WGS sequence"/>
</dbReference>
<name>A0ABN7XNS5_GIGMA</name>
<feature type="non-terminal residue" evidence="1">
    <location>
        <position position="1"/>
    </location>
</feature>
<protein>
    <submittedName>
        <fullName evidence="1">40258_t:CDS:1</fullName>
    </submittedName>
</protein>
<proteinExistence type="predicted"/>
<evidence type="ECO:0000313" key="1">
    <source>
        <dbReference type="EMBL" id="CAG8856375.1"/>
    </source>
</evidence>
<reference evidence="1 2" key="1">
    <citation type="submission" date="2021-06" db="EMBL/GenBank/DDBJ databases">
        <authorList>
            <person name="Kallberg Y."/>
            <person name="Tangrot J."/>
            <person name="Rosling A."/>
        </authorList>
    </citation>
    <scope>NUCLEOTIDE SEQUENCE [LARGE SCALE GENOMIC DNA]</scope>
    <source>
        <strain evidence="1 2">120-4 pot B 10/14</strain>
    </source>
</reference>
<organism evidence="1 2">
    <name type="scientific">Gigaspora margarita</name>
    <dbReference type="NCBI Taxonomy" id="4874"/>
    <lineage>
        <taxon>Eukaryota</taxon>
        <taxon>Fungi</taxon>
        <taxon>Fungi incertae sedis</taxon>
        <taxon>Mucoromycota</taxon>
        <taxon>Glomeromycotina</taxon>
        <taxon>Glomeromycetes</taxon>
        <taxon>Diversisporales</taxon>
        <taxon>Gigasporaceae</taxon>
        <taxon>Gigaspora</taxon>
    </lineage>
</organism>
<gene>
    <name evidence="1" type="ORF">GMARGA_LOCUS45196</name>
</gene>
<evidence type="ECO:0000313" key="2">
    <source>
        <dbReference type="Proteomes" id="UP000789901"/>
    </source>
</evidence>
<comment type="caution">
    <text evidence="1">The sequence shown here is derived from an EMBL/GenBank/DDBJ whole genome shotgun (WGS) entry which is preliminary data.</text>
</comment>
<sequence>LGGGGFTMGPEGLPACCYEGLEVGEAVCSGGGSFRASFGGVIGIARLSSRGNGCIGSGFG</sequence>
<dbReference type="EMBL" id="CAJVQB010159386">
    <property type="protein sequence ID" value="CAG8856375.1"/>
    <property type="molecule type" value="Genomic_DNA"/>
</dbReference>
<keyword evidence="2" id="KW-1185">Reference proteome</keyword>